<feature type="compositionally biased region" description="Acidic residues" evidence="2">
    <location>
        <begin position="396"/>
        <end position="409"/>
    </location>
</feature>
<dbReference type="PANTHER" id="PTHR12482">
    <property type="entry name" value="LIPASE ROG1-RELATED-RELATED"/>
    <property type="match status" value="1"/>
</dbReference>
<dbReference type="SUPFAM" id="SSF53474">
    <property type="entry name" value="alpha/beta-Hydrolases"/>
    <property type="match status" value="1"/>
</dbReference>
<accession>A0ABR3Q9Z0</accession>
<organism evidence="5 6">
    <name type="scientific">Vanrija albida</name>
    <dbReference type="NCBI Taxonomy" id="181172"/>
    <lineage>
        <taxon>Eukaryota</taxon>
        <taxon>Fungi</taxon>
        <taxon>Dikarya</taxon>
        <taxon>Basidiomycota</taxon>
        <taxon>Agaricomycotina</taxon>
        <taxon>Tremellomycetes</taxon>
        <taxon>Trichosporonales</taxon>
        <taxon>Trichosporonaceae</taxon>
        <taxon>Vanrija</taxon>
    </lineage>
</organism>
<dbReference type="EMBL" id="JBBXJM010000002">
    <property type="protein sequence ID" value="KAL1411241.1"/>
    <property type="molecule type" value="Genomic_DNA"/>
</dbReference>
<feature type="transmembrane region" description="Helical" evidence="3">
    <location>
        <begin position="341"/>
        <end position="364"/>
    </location>
</feature>
<gene>
    <name evidence="5" type="ORF">Q8F55_002192</name>
</gene>
<evidence type="ECO:0000256" key="1">
    <source>
        <dbReference type="ARBA" id="ARBA00007920"/>
    </source>
</evidence>
<comment type="caution">
    <text evidence="5">The sequence shown here is derived from an EMBL/GenBank/DDBJ whole genome shotgun (WGS) entry which is preliminary data.</text>
</comment>
<sequence length="502" mass="54305">MPGDTESPRTPVHLVVLLHGLYGAPANLWCLEAEARALHAELREGSGGASGDAKARSDDDDDAAVTAPQLAVLVAKSYVGQRTWDGIDVNAHRAADEVSPMANGHGDDVADVQIDEEIARLDAEGKDVVAFSVTGYSLGGLIARALIGHLHARSPSFFTTHRPASFSTIATPHLGVLRYGSWKNTAVHAIGQHLFSRTGRHLYLLDTDKALPKRGKNRPLLAVLTDPESVYLAALRLFPSVTIIANGVNDLTVPYPTAAIADHDPFIEHEAGAVCVEVDERNIVTRHYVHDADVDEVEAVVEEDNESKEQPTVSPAKALPKAVRPWLPPVFFLPWRGPLRYALFPLIPFLLPVVLTFIAVTFTLHSFQSAERIRLHSSSGTRRLLHGLTHPHDDDDGKDEDEAANDDDAANGAGTPALAPQSGATQPILSPDQRAMIRNLSAVPQLERVVAWFPAVFNSHATIVARNANLPRFAFQTQGIPVVRAWARTVVAAGDGVLRKQE</sequence>
<protein>
    <recommendedName>
        <fullName evidence="4">DUF676 domain-containing protein</fullName>
    </recommendedName>
</protein>
<keyword evidence="3" id="KW-0812">Transmembrane</keyword>
<keyword evidence="3" id="KW-1133">Transmembrane helix</keyword>
<dbReference type="InterPro" id="IPR044294">
    <property type="entry name" value="Lipase-like"/>
</dbReference>
<evidence type="ECO:0000259" key="4">
    <source>
        <dbReference type="Pfam" id="PF05057"/>
    </source>
</evidence>
<proteinExistence type="inferred from homology"/>
<dbReference type="Gene3D" id="3.40.50.1820">
    <property type="entry name" value="alpha/beta hydrolase"/>
    <property type="match status" value="1"/>
</dbReference>
<keyword evidence="3" id="KW-0472">Membrane</keyword>
<dbReference type="InterPro" id="IPR029058">
    <property type="entry name" value="AB_hydrolase_fold"/>
</dbReference>
<dbReference type="PANTHER" id="PTHR12482:SF62">
    <property type="entry name" value="LIPASE ROG1-RELATED"/>
    <property type="match status" value="1"/>
</dbReference>
<reference evidence="5 6" key="1">
    <citation type="submission" date="2023-08" db="EMBL/GenBank/DDBJ databases">
        <title>Annotated Genome Sequence of Vanrija albida AlHP1.</title>
        <authorList>
            <person name="Herzog R."/>
        </authorList>
    </citation>
    <scope>NUCLEOTIDE SEQUENCE [LARGE SCALE GENOMIC DNA]</scope>
    <source>
        <strain evidence="5 6">AlHP1</strain>
    </source>
</reference>
<dbReference type="GeneID" id="95983235"/>
<dbReference type="InterPro" id="IPR007751">
    <property type="entry name" value="DUF676_lipase-like"/>
</dbReference>
<comment type="similarity">
    <text evidence="1">Belongs to the putative lipase ROG1 family.</text>
</comment>
<feature type="region of interest" description="Disordered" evidence="2">
    <location>
        <begin position="384"/>
        <end position="425"/>
    </location>
</feature>
<evidence type="ECO:0000256" key="2">
    <source>
        <dbReference type="SAM" id="MobiDB-lite"/>
    </source>
</evidence>
<dbReference type="Proteomes" id="UP001565368">
    <property type="component" value="Unassembled WGS sequence"/>
</dbReference>
<evidence type="ECO:0000313" key="6">
    <source>
        <dbReference type="Proteomes" id="UP001565368"/>
    </source>
</evidence>
<evidence type="ECO:0000256" key="3">
    <source>
        <dbReference type="SAM" id="Phobius"/>
    </source>
</evidence>
<dbReference type="RefSeq" id="XP_069211185.1">
    <property type="nucleotide sequence ID" value="XM_069350799.1"/>
</dbReference>
<name>A0ABR3Q9Z0_9TREE</name>
<evidence type="ECO:0000313" key="5">
    <source>
        <dbReference type="EMBL" id="KAL1411241.1"/>
    </source>
</evidence>
<feature type="domain" description="DUF676" evidence="4">
    <location>
        <begin position="10"/>
        <end position="257"/>
    </location>
</feature>
<keyword evidence="6" id="KW-1185">Reference proteome</keyword>
<dbReference type="Pfam" id="PF05057">
    <property type="entry name" value="DUF676"/>
    <property type="match status" value="1"/>
</dbReference>